<proteinExistence type="predicted"/>
<keyword evidence="1" id="KW-0812">Transmembrane</keyword>
<sequence length="44" mass="4933">NDPQSLSNYYALLGIFGLMTLIFSIVIATSGLIIYLVKKKDHNF</sequence>
<evidence type="ECO:0000256" key="1">
    <source>
        <dbReference type="SAM" id="Phobius"/>
    </source>
</evidence>
<protein>
    <submittedName>
        <fullName evidence="2">Uncharacterized protein</fullName>
    </submittedName>
</protein>
<dbReference type="EMBL" id="UINC01085270">
    <property type="protein sequence ID" value="SVC32657.1"/>
    <property type="molecule type" value="Genomic_DNA"/>
</dbReference>
<gene>
    <name evidence="2" type="ORF">METZ01_LOCUS285511</name>
</gene>
<accession>A0A382LC20</accession>
<feature type="non-terminal residue" evidence="2">
    <location>
        <position position="1"/>
    </location>
</feature>
<reference evidence="2" key="1">
    <citation type="submission" date="2018-05" db="EMBL/GenBank/DDBJ databases">
        <authorList>
            <person name="Lanie J.A."/>
            <person name="Ng W.-L."/>
            <person name="Kazmierczak K.M."/>
            <person name="Andrzejewski T.M."/>
            <person name="Davidsen T.M."/>
            <person name="Wayne K.J."/>
            <person name="Tettelin H."/>
            <person name="Glass J.I."/>
            <person name="Rusch D."/>
            <person name="Podicherti R."/>
            <person name="Tsui H.-C.T."/>
            <person name="Winkler M.E."/>
        </authorList>
    </citation>
    <scope>NUCLEOTIDE SEQUENCE</scope>
</reference>
<name>A0A382LC20_9ZZZZ</name>
<evidence type="ECO:0000313" key="2">
    <source>
        <dbReference type="EMBL" id="SVC32657.1"/>
    </source>
</evidence>
<keyword evidence="1" id="KW-1133">Transmembrane helix</keyword>
<dbReference type="AlphaFoldDB" id="A0A382LC20"/>
<feature type="transmembrane region" description="Helical" evidence="1">
    <location>
        <begin position="12"/>
        <end position="37"/>
    </location>
</feature>
<organism evidence="2">
    <name type="scientific">marine metagenome</name>
    <dbReference type="NCBI Taxonomy" id="408172"/>
    <lineage>
        <taxon>unclassified sequences</taxon>
        <taxon>metagenomes</taxon>
        <taxon>ecological metagenomes</taxon>
    </lineage>
</organism>
<keyword evidence="1" id="KW-0472">Membrane</keyword>